<dbReference type="HOGENOM" id="CLU_145217_0_0_7"/>
<dbReference type="RefSeq" id="WP_013022985.1">
    <property type="nucleotide sequence ID" value="NC_013949.1"/>
</dbReference>
<reference evidence="6 7" key="1">
    <citation type="journal article" date="2010" name="BMC Genomics">
        <title>Comparative genomics and proteomics of Helicobacter mustelae, an ulcerogenic and carcinogenic gastric pathogen.</title>
        <authorList>
            <person name="O'Toole P.W."/>
            <person name="Snelling W.J."/>
            <person name="Canchaya C."/>
            <person name="Forde B.M."/>
            <person name="Hardie K.R."/>
            <person name="Josenhans C."/>
            <person name="Graham R.L.J."/>
            <person name="McMullan G."/>
            <person name="Parkhill J."/>
            <person name="Belda E."/>
            <person name="Bentley S.D."/>
        </authorList>
    </citation>
    <scope>NUCLEOTIDE SEQUENCE [LARGE SCALE GENOMIC DNA]</scope>
    <source>
        <strain evidence="7">ATCC 43772 / LMG 18044 / NCTC 12198 / 12198</strain>
    </source>
</reference>
<protein>
    <submittedName>
        <fullName evidence="6">Putative periplasmic protein</fullName>
    </submittedName>
</protein>
<dbReference type="SUPFAM" id="SSF46626">
    <property type="entry name" value="Cytochrome c"/>
    <property type="match status" value="1"/>
</dbReference>
<keyword evidence="2 4" id="KW-0479">Metal-binding</keyword>
<evidence type="ECO:0000313" key="7">
    <source>
        <dbReference type="Proteomes" id="UP000001522"/>
    </source>
</evidence>
<accession>D3UHD0</accession>
<sequence length="112" mass="12673">MKKKTLGVLFFAALFAKEESFITIEEYGKELYKNPRGIGCIHCHGSDGRGGVIASYKHKNIPKILKAPDITVLDFETFKKRTLMDKGVMPKYHLTDTELQAIFAFLHSNLNP</sequence>
<keyword evidence="7" id="KW-1185">Reference proteome</keyword>
<dbReference type="AlphaFoldDB" id="D3UHD0"/>
<evidence type="ECO:0000256" key="3">
    <source>
        <dbReference type="ARBA" id="ARBA00023004"/>
    </source>
</evidence>
<dbReference type="InterPro" id="IPR036909">
    <property type="entry name" value="Cyt_c-like_dom_sf"/>
</dbReference>
<dbReference type="GO" id="GO:0009055">
    <property type="term" value="F:electron transfer activity"/>
    <property type="evidence" value="ECO:0007669"/>
    <property type="project" value="InterPro"/>
</dbReference>
<dbReference type="Proteomes" id="UP000001522">
    <property type="component" value="Chromosome"/>
</dbReference>
<dbReference type="Pfam" id="PF00034">
    <property type="entry name" value="Cytochrom_C"/>
    <property type="match status" value="1"/>
</dbReference>
<gene>
    <name evidence="6" type="ordered locus">HMU06440</name>
</gene>
<evidence type="ECO:0000256" key="2">
    <source>
        <dbReference type="ARBA" id="ARBA00022723"/>
    </source>
</evidence>
<dbReference type="InterPro" id="IPR009056">
    <property type="entry name" value="Cyt_c-like_dom"/>
</dbReference>
<dbReference type="KEGG" id="hms:HMU06440"/>
<evidence type="ECO:0000256" key="1">
    <source>
        <dbReference type="ARBA" id="ARBA00022617"/>
    </source>
</evidence>
<keyword evidence="3 4" id="KW-0408">Iron</keyword>
<evidence type="ECO:0000259" key="5">
    <source>
        <dbReference type="PROSITE" id="PS51007"/>
    </source>
</evidence>
<keyword evidence="1 4" id="KW-0349">Heme</keyword>
<evidence type="ECO:0000256" key="4">
    <source>
        <dbReference type="PROSITE-ProRule" id="PRU00433"/>
    </source>
</evidence>
<name>D3UHD0_HELM1</name>
<dbReference type="STRING" id="679897.HMU06440"/>
<dbReference type="GO" id="GO:0046872">
    <property type="term" value="F:metal ion binding"/>
    <property type="evidence" value="ECO:0007669"/>
    <property type="project" value="UniProtKB-KW"/>
</dbReference>
<feature type="domain" description="Cytochrome c" evidence="5">
    <location>
        <begin position="23"/>
        <end position="110"/>
    </location>
</feature>
<proteinExistence type="predicted"/>
<evidence type="ECO:0000313" key="6">
    <source>
        <dbReference type="EMBL" id="CBG39902.1"/>
    </source>
</evidence>
<dbReference type="EMBL" id="FN555004">
    <property type="protein sequence ID" value="CBG39902.1"/>
    <property type="molecule type" value="Genomic_DNA"/>
</dbReference>
<dbReference type="PROSITE" id="PS51007">
    <property type="entry name" value="CYTC"/>
    <property type="match status" value="1"/>
</dbReference>
<organism evidence="6 7">
    <name type="scientific">Helicobacter mustelae (strain ATCC 43772 / CCUG 25715 / CIP 103759 / LMG 18044 / NCTC 12198 / R85-136P)</name>
    <name type="common">Campylobacter mustelae</name>
    <dbReference type="NCBI Taxonomy" id="679897"/>
    <lineage>
        <taxon>Bacteria</taxon>
        <taxon>Pseudomonadati</taxon>
        <taxon>Campylobacterota</taxon>
        <taxon>Epsilonproteobacteria</taxon>
        <taxon>Campylobacterales</taxon>
        <taxon>Helicobacteraceae</taxon>
        <taxon>Helicobacter</taxon>
    </lineage>
</organism>
<dbReference type="Gene3D" id="1.10.760.10">
    <property type="entry name" value="Cytochrome c-like domain"/>
    <property type="match status" value="1"/>
</dbReference>
<dbReference type="GO" id="GO:0020037">
    <property type="term" value="F:heme binding"/>
    <property type="evidence" value="ECO:0007669"/>
    <property type="project" value="InterPro"/>
</dbReference>
<dbReference type="eggNOG" id="COG2010">
    <property type="taxonomic scope" value="Bacteria"/>
</dbReference>